<dbReference type="Proteomes" id="UP001153069">
    <property type="component" value="Unassembled WGS sequence"/>
</dbReference>
<evidence type="ECO:0000313" key="2">
    <source>
        <dbReference type="EMBL" id="CAB9521245.1"/>
    </source>
</evidence>
<dbReference type="EMBL" id="CAICTM010001176">
    <property type="protein sequence ID" value="CAB9521245.1"/>
    <property type="molecule type" value="Genomic_DNA"/>
</dbReference>
<protein>
    <submittedName>
        <fullName evidence="2">Uncharacterized protein</fullName>
    </submittedName>
</protein>
<feature type="region of interest" description="Disordered" evidence="1">
    <location>
        <begin position="136"/>
        <end position="175"/>
    </location>
</feature>
<evidence type="ECO:0000256" key="1">
    <source>
        <dbReference type="SAM" id="MobiDB-lite"/>
    </source>
</evidence>
<reference evidence="2" key="1">
    <citation type="submission" date="2020-06" db="EMBL/GenBank/DDBJ databases">
        <authorList>
            <consortium name="Plant Systems Biology data submission"/>
        </authorList>
    </citation>
    <scope>NUCLEOTIDE SEQUENCE</scope>
    <source>
        <strain evidence="2">D6</strain>
    </source>
</reference>
<evidence type="ECO:0000313" key="3">
    <source>
        <dbReference type="Proteomes" id="UP001153069"/>
    </source>
</evidence>
<organism evidence="2 3">
    <name type="scientific">Seminavis robusta</name>
    <dbReference type="NCBI Taxonomy" id="568900"/>
    <lineage>
        <taxon>Eukaryota</taxon>
        <taxon>Sar</taxon>
        <taxon>Stramenopiles</taxon>
        <taxon>Ochrophyta</taxon>
        <taxon>Bacillariophyta</taxon>
        <taxon>Bacillariophyceae</taxon>
        <taxon>Bacillariophycidae</taxon>
        <taxon>Naviculales</taxon>
        <taxon>Naviculaceae</taxon>
        <taxon>Seminavis</taxon>
    </lineage>
</organism>
<keyword evidence="3" id="KW-1185">Reference proteome</keyword>
<feature type="compositionally biased region" description="Basic and acidic residues" evidence="1">
    <location>
        <begin position="153"/>
        <end position="164"/>
    </location>
</feature>
<feature type="compositionally biased region" description="Basic residues" evidence="1">
    <location>
        <begin position="248"/>
        <end position="263"/>
    </location>
</feature>
<feature type="compositionally biased region" description="Basic and acidic residues" evidence="1">
    <location>
        <begin position="210"/>
        <end position="245"/>
    </location>
</feature>
<feature type="compositionally biased region" description="Polar residues" evidence="1">
    <location>
        <begin position="348"/>
        <end position="357"/>
    </location>
</feature>
<name>A0A9N8HQL6_9STRA</name>
<proteinExistence type="predicted"/>
<feature type="region of interest" description="Disordered" evidence="1">
    <location>
        <begin position="86"/>
        <end position="111"/>
    </location>
</feature>
<gene>
    <name evidence="2" type="ORF">SEMRO_1178_G249470.1</name>
</gene>
<accession>A0A9N8HQL6</accession>
<comment type="caution">
    <text evidence="2">The sequence shown here is derived from an EMBL/GenBank/DDBJ whole genome shotgun (WGS) entry which is preliminary data.</text>
</comment>
<sequence>MATAASVSPLHSFFASNFPLLRQQKVEIVSDNPGGLSRTEALSERRRLYDAHQQRLGDLFVTPPASSPVISRWESEVPDLMTIPGSPPQAESRPTCSSAMIPQPIGPKIPRRRSSLEEFDEDGYCCINDDATASTAASTTIHSRESNASISSRDSEPSDDRPSDRGLVPPRRRSSCFGGWHGEEVEANEPLLACQDDSQIPSTRLHSRRFSREQRCSSDRHLMLEKKSLHEVKSTKKTDRKEKSSTRSSRRGTKQAPRRPRRMKSMEIQDDSLTSVTLESSCSSVGYDDDCSLRLVMSDSIHTVLQHVKPESPPTSPASGGQMKLLTASEQLLLNDHCLKGVVGALRRNSQQQSPEQGSKPVLTITY</sequence>
<feature type="region of interest" description="Disordered" evidence="1">
    <location>
        <begin position="348"/>
        <end position="367"/>
    </location>
</feature>
<dbReference type="AlphaFoldDB" id="A0A9N8HQL6"/>
<feature type="region of interest" description="Disordered" evidence="1">
    <location>
        <begin position="202"/>
        <end position="273"/>
    </location>
</feature>